<keyword evidence="1" id="KW-0732">Signal</keyword>
<evidence type="ECO:0000256" key="1">
    <source>
        <dbReference type="SAM" id="SignalP"/>
    </source>
</evidence>
<evidence type="ECO:0000313" key="2">
    <source>
        <dbReference type="EMBL" id="SDZ42712.1"/>
    </source>
</evidence>
<evidence type="ECO:0008006" key="4">
    <source>
        <dbReference type="Google" id="ProtNLM"/>
    </source>
</evidence>
<sequence length="126" mass="13141">MPFANTLKRASSSAITVGVLASATMLAATTPASAATGQLTVCSRGDYASYVEFPARGGMTTNIVHRGQCQKFTGFGSSTAVESINVYGIHSPSTFWVQSGKFRPSRGGNVITYGSSAHAWASMPQI</sequence>
<reference evidence="3" key="1">
    <citation type="submission" date="2016-10" db="EMBL/GenBank/DDBJ databases">
        <authorList>
            <person name="Varghese N."/>
            <person name="Submissions S."/>
        </authorList>
    </citation>
    <scope>NUCLEOTIDE SEQUENCE [LARGE SCALE GENOMIC DNA]</scope>
    <source>
        <strain evidence="3">CGMCC 4.3530</strain>
    </source>
</reference>
<dbReference type="Proteomes" id="UP000199529">
    <property type="component" value="Unassembled WGS sequence"/>
</dbReference>
<keyword evidence="3" id="KW-1185">Reference proteome</keyword>
<dbReference type="RefSeq" id="WP_093277324.1">
    <property type="nucleotide sequence ID" value="NZ_FNOK01000072.1"/>
</dbReference>
<feature type="signal peptide" evidence="1">
    <location>
        <begin position="1"/>
        <end position="34"/>
    </location>
</feature>
<dbReference type="OrthoDB" id="3688289at2"/>
<evidence type="ECO:0000313" key="3">
    <source>
        <dbReference type="Proteomes" id="UP000199529"/>
    </source>
</evidence>
<gene>
    <name evidence="2" type="ORF">SAMN05216215_107222</name>
</gene>
<feature type="chain" id="PRO_5011467662" description="Beta/Gamma crystallin" evidence="1">
    <location>
        <begin position="35"/>
        <end position="126"/>
    </location>
</feature>
<proteinExistence type="predicted"/>
<protein>
    <recommendedName>
        <fullName evidence="4">Beta/Gamma crystallin</fullName>
    </recommendedName>
</protein>
<dbReference type="EMBL" id="FNOK01000072">
    <property type="protein sequence ID" value="SDZ42712.1"/>
    <property type="molecule type" value="Genomic_DNA"/>
</dbReference>
<name>A0A1H3SXK5_9PSEU</name>
<organism evidence="2 3">
    <name type="scientific">Saccharopolyspora shandongensis</name>
    <dbReference type="NCBI Taxonomy" id="418495"/>
    <lineage>
        <taxon>Bacteria</taxon>
        <taxon>Bacillati</taxon>
        <taxon>Actinomycetota</taxon>
        <taxon>Actinomycetes</taxon>
        <taxon>Pseudonocardiales</taxon>
        <taxon>Pseudonocardiaceae</taxon>
        <taxon>Saccharopolyspora</taxon>
    </lineage>
</organism>
<dbReference type="AlphaFoldDB" id="A0A1H3SXK5"/>
<accession>A0A1H3SXK5</accession>